<evidence type="ECO:0000313" key="1">
    <source>
        <dbReference type="EMBL" id="KNC28533.1"/>
    </source>
</evidence>
<name>A0A0L0C7Y2_LUCCU</name>
<organism evidence="1 2">
    <name type="scientific">Lucilia cuprina</name>
    <name type="common">Green bottle fly</name>
    <name type="synonym">Australian sheep blowfly</name>
    <dbReference type="NCBI Taxonomy" id="7375"/>
    <lineage>
        <taxon>Eukaryota</taxon>
        <taxon>Metazoa</taxon>
        <taxon>Ecdysozoa</taxon>
        <taxon>Arthropoda</taxon>
        <taxon>Hexapoda</taxon>
        <taxon>Insecta</taxon>
        <taxon>Pterygota</taxon>
        <taxon>Neoptera</taxon>
        <taxon>Endopterygota</taxon>
        <taxon>Diptera</taxon>
        <taxon>Brachycera</taxon>
        <taxon>Muscomorpha</taxon>
        <taxon>Oestroidea</taxon>
        <taxon>Calliphoridae</taxon>
        <taxon>Luciliinae</taxon>
        <taxon>Lucilia</taxon>
    </lineage>
</organism>
<accession>A0A0L0C7Y2</accession>
<dbReference type="Proteomes" id="UP000037069">
    <property type="component" value="Unassembled WGS sequence"/>
</dbReference>
<gene>
    <name evidence="1" type="ORF">FF38_05689</name>
</gene>
<proteinExistence type="predicted"/>
<comment type="caution">
    <text evidence="1">The sequence shown here is derived from an EMBL/GenBank/DDBJ whole genome shotgun (WGS) entry which is preliminary data.</text>
</comment>
<protein>
    <submittedName>
        <fullName evidence="1">Uncharacterized protein</fullName>
    </submittedName>
</protein>
<reference evidence="1 2" key="1">
    <citation type="journal article" date="2015" name="Nat. Commun.">
        <title>Lucilia cuprina genome unlocks parasitic fly biology to underpin future interventions.</title>
        <authorList>
            <person name="Anstead C.A."/>
            <person name="Korhonen P.K."/>
            <person name="Young N.D."/>
            <person name="Hall R.S."/>
            <person name="Jex A.R."/>
            <person name="Murali S.C."/>
            <person name="Hughes D.S."/>
            <person name="Lee S.F."/>
            <person name="Perry T."/>
            <person name="Stroehlein A.J."/>
            <person name="Ansell B.R."/>
            <person name="Breugelmans B."/>
            <person name="Hofmann A."/>
            <person name="Qu J."/>
            <person name="Dugan S."/>
            <person name="Lee S.L."/>
            <person name="Chao H."/>
            <person name="Dinh H."/>
            <person name="Han Y."/>
            <person name="Doddapaneni H.V."/>
            <person name="Worley K.C."/>
            <person name="Muzny D.M."/>
            <person name="Ioannidis P."/>
            <person name="Waterhouse R.M."/>
            <person name="Zdobnov E.M."/>
            <person name="James P.J."/>
            <person name="Bagnall N.H."/>
            <person name="Kotze A.C."/>
            <person name="Gibbs R.A."/>
            <person name="Richards S."/>
            <person name="Batterham P."/>
            <person name="Gasser R.B."/>
        </authorList>
    </citation>
    <scope>NUCLEOTIDE SEQUENCE [LARGE SCALE GENOMIC DNA]</scope>
    <source>
        <strain evidence="1 2">LS</strain>
        <tissue evidence="1">Full body</tissue>
    </source>
</reference>
<keyword evidence="2" id="KW-1185">Reference proteome</keyword>
<sequence>MFLKINNINLFVIVFLSHTLMVELRILPIYNYKAFNQCENKNAAKTHIGCYLDENTFNNSTLDLLLNYFYSSKFNQVLSKYLYYHENDFESENTLNKLPRSMNNKDFVNNMSSMFSGEFSQDFKEMSKNLLDMNKELSMMTRNLTIMSEDLAAIHVN</sequence>
<evidence type="ECO:0000313" key="2">
    <source>
        <dbReference type="Proteomes" id="UP000037069"/>
    </source>
</evidence>
<dbReference type="AlphaFoldDB" id="A0A0L0C7Y2"/>
<dbReference type="EMBL" id="JRES01000760">
    <property type="protein sequence ID" value="KNC28533.1"/>
    <property type="molecule type" value="Genomic_DNA"/>
</dbReference>
<dbReference type="OrthoDB" id="10318556at2759"/>